<evidence type="ECO:0000256" key="1">
    <source>
        <dbReference type="SAM" id="MobiDB-lite"/>
    </source>
</evidence>
<name>A0AAF0FGJ3_9BASI</name>
<gene>
    <name evidence="2" type="ORF">MPSI1_002788</name>
</gene>
<keyword evidence="3" id="KW-1185">Reference proteome</keyword>
<dbReference type="Proteomes" id="UP001214628">
    <property type="component" value="Chromosome 4"/>
</dbReference>
<reference evidence="2" key="1">
    <citation type="submission" date="2023-02" db="EMBL/GenBank/DDBJ databases">
        <title>Mating type loci evolution in Malassezia.</title>
        <authorList>
            <person name="Coelho M.A."/>
        </authorList>
    </citation>
    <scope>NUCLEOTIDE SEQUENCE</scope>
    <source>
        <strain evidence="2">CBS 14136</strain>
    </source>
</reference>
<sequence length="122" mass="13592">MTHSLEYAWNLAVADDLQSKLKVQSGQDSVPCSGTAEIPLNKDQKQSYSALADSFDEAQNQLNSIITYWKDAVGPEQDSSFGRSNQAHRTAQTDDQNNDPDEDDEEDQEEEDDQVPPLTQTT</sequence>
<dbReference type="AlphaFoldDB" id="A0AAF0FGJ3"/>
<feature type="compositionally biased region" description="Acidic residues" evidence="1">
    <location>
        <begin position="96"/>
        <end position="114"/>
    </location>
</feature>
<evidence type="ECO:0000313" key="2">
    <source>
        <dbReference type="EMBL" id="WFD44122.1"/>
    </source>
</evidence>
<protein>
    <submittedName>
        <fullName evidence="2">Uncharacterized protein</fullName>
    </submittedName>
</protein>
<organism evidence="2 3">
    <name type="scientific">Malassezia psittaci</name>
    <dbReference type="NCBI Taxonomy" id="1821823"/>
    <lineage>
        <taxon>Eukaryota</taxon>
        <taxon>Fungi</taxon>
        <taxon>Dikarya</taxon>
        <taxon>Basidiomycota</taxon>
        <taxon>Ustilaginomycotina</taxon>
        <taxon>Malasseziomycetes</taxon>
        <taxon>Malasseziales</taxon>
        <taxon>Malasseziaceae</taxon>
        <taxon>Malassezia</taxon>
    </lineage>
</organism>
<proteinExistence type="predicted"/>
<accession>A0AAF0FGJ3</accession>
<evidence type="ECO:0000313" key="3">
    <source>
        <dbReference type="Proteomes" id="UP001214628"/>
    </source>
</evidence>
<feature type="region of interest" description="Disordered" evidence="1">
    <location>
        <begin position="74"/>
        <end position="122"/>
    </location>
</feature>
<dbReference type="EMBL" id="CP118378">
    <property type="protein sequence ID" value="WFD44122.1"/>
    <property type="molecule type" value="Genomic_DNA"/>
</dbReference>
<feature type="compositionally biased region" description="Polar residues" evidence="1">
    <location>
        <begin position="77"/>
        <end position="90"/>
    </location>
</feature>